<protein>
    <submittedName>
        <fullName evidence="1">Uncharacterized protein</fullName>
    </submittedName>
</protein>
<keyword evidence="2" id="KW-1185">Reference proteome</keyword>
<proteinExistence type="predicted"/>
<organism evidence="1 2">
    <name type="scientific">Aphis craccivora</name>
    <name type="common">Cowpea aphid</name>
    <dbReference type="NCBI Taxonomy" id="307492"/>
    <lineage>
        <taxon>Eukaryota</taxon>
        <taxon>Metazoa</taxon>
        <taxon>Ecdysozoa</taxon>
        <taxon>Arthropoda</taxon>
        <taxon>Hexapoda</taxon>
        <taxon>Insecta</taxon>
        <taxon>Pterygota</taxon>
        <taxon>Neoptera</taxon>
        <taxon>Paraneoptera</taxon>
        <taxon>Hemiptera</taxon>
        <taxon>Sternorrhyncha</taxon>
        <taxon>Aphidomorpha</taxon>
        <taxon>Aphidoidea</taxon>
        <taxon>Aphididae</taxon>
        <taxon>Aphidini</taxon>
        <taxon>Aphis</taxon>
        <taxon>Aphis</taxon>
    </lineage>
</organism>
<dbReference type="Proteomes" id="UP000478052">
    <property type="component" value="Unassembled WGS sequence"/>
</dbReference>
<reference evidence="1 2" key="1">
    <citation type="submission" date="2019-08" db="EMBL/GenBank/DDBJ databases">
        <title>Whole genome of Aphis craccivora.</title>
        <authorList>
            <person name="Voronova N.V."/>
            <person name="Shulinski R.S."/>
            <person name="Bandarenka Y.V."/>
            <person name="Zhorov D.G."/>
            <person name="Warner D."/>
        </authorList>
    </citation>
    <scope>NUCLEOTIDE SEQUENCE [LARGE SCALE GENOMIC DNA]</scope>
    <source>
        <strain evidence="1">180601</strain>
        <tissue evidence="1">Whole Body</tissue>
    </source>
</reference>
<gene>
    <name evidence="1" type="ORF">FWK35_00028538</name>
</gene>
<dbReference type="EMBL" id="VUJU01004345">
    <property type="protein sequence ID" value="KAF0754686.1"/>
    <property type="molecule type" value="Genomic_DNA"/>
</dbReference>
<comment type="caution">
    <text evidence="1">The sequence shown here is derived from an EMBL/GenBank/DDBJ whole genome shotgun (WGS) entry which is preliminary data.</text>
</comment>
<evidence type="ECO:0000313" key="2">
    <source>
        <dbReference type="Proteomes" id="UP000478052"/>
    </source>
</evidence>
<accession>A0A6G0YFI5</accession>
<dbReference type="AlphaFoldDB" id="A0A6G0YFI5"/>
<name>A0A6G0YFI5_APHCR</name>
<sequence length="60" mass="7240">MPSHNPIYTKNITRSWHDNCFEKKKDLKKKTLVRFSDHYFLSVAECQDELDGLYLYRSND</sequence>
<evidence type="ECO:0000313" key="1">
    <source>
        <dbReference type="EMBL" id="KAF0754686.1"/>
    </source>
</evidence>